<gene>
    <name evidence="2" type="ORF">QFZ46_001931</name>
</gene>
<proteinExistence type="predicted"/>
<organism evidence="2 3">
    <name type="scientific">Microbacterium murale</name>
    <dbReference type="NCBI Taxonomy" id="1081040"/>
    <lineage>
        <taxon>Bacteria</taxon>
        <taxon>Bacillati</taxon>
        <taxon>Actinomycetota</taxon>
        <taxon>Actinomycetes</taxon>
        <taxon>Micrococcales</taxon>
        <taxon>Microbacteriaceae</taxon>
        <taxon>Microbacterium</taxon>
    </lineage>
</organism>
<feature type="transmembrane region" description="Helical" evidence="1">
    <location>
        <begin position="160"/>
        <end position="178"/>
    </location>
</feature>
<keyword evidence="1" id="KW-1133">Transmembrane helix</keyword>
<sequence>MFAGPSGRTRDQIFATLRSRTAWLAALSVIATLAQVAVLRAPSGEEKDAVFVGLTISLVLLDVLTHRGLHRIMAANSAVPYFDGMSEQQKRAADRPWPTWRRPSFPDPKALVSAADAQRYARRANDIALLHEWIGIGLVVVFSAFVGTTILEMFESTEPIGQLPVLLVLGFVALGIWLQRRAGSYRRLAESFSDNLRRKPQRTLTARSRGMRRSRGIK</sequence>
<protein>
    <submittedName>
        <fullName evidence="2">Uncharacterized protein</fullName>
    </submittedName>
</protein>
<dbReference type="RefSeq" id="WP_307360834.1">
    <property type="nucleotide sequence ID" value="NZ_JAUSXK010000001.1"/>
</dbReference>
<feature type="transmembrane region" description="Helical" evidence="1">
    <location>
        <begin position="49"/>
        <end position="65"/>
    </location>
</feature>
<keyword evidence="3" id="KW-1185">Reference proteome</keyword>
<dbReference type="EMBL" id="JAUSXK010000001">
    <property type="protein sequence ID" value="MDQ0643771.1"/>
    <property type="molecule type" value="Genomic_DNA"/>
</dbReference>
<accession>A0ABU0P8V0</accession>
<name>A0ABU0P8V0_9MICO</name>
<feature type="transmembrane region" description="Helical" evidence="1">
    <location>
        <begin position="21"/>
        <end position="43"/>
    </location>
</feature>
<keyword evidence="1" id="KW-0472">Membrane</keyword>
<dbReference type="Proteomes" id="UP001239085">
    <property type="component" value="Unassembled WGS sequence"/>
</dbReference>
<evidence type="ECO:0000313" key="3">
    <source>
        <dbReference type="Proteomes" id="UP001239085"/>
    </source>
</evidence>
<reference evidence="2 3" key="1">
    <citation type="submission" date="2023-07" db="EMBL/GenBank/DDBJ databases">
        <title>Comparative genomics of wheat-associated soil bacteria to identify genetic determinants of phenazine resistance.</title>
        <authorList>
            <person name="Mouncey N."/>
        </authorList>
    </citation>
    <scope>NUCLEOTIDE SEQUENCE [LARGE SCALE GENOMIC DNA]</scope>
    <source>
        <strain evidence="2 3">W2I7</strain>
    </source>
</reference>
<feature type="transmembrane region" description="Helical" evidence="1">
    <location>
        <begin position="133"/>
        <end position="154"/>
    </location>
</feature>
<evidence type="ECO:0000313" key="2">
    <source>
        <dbReference type="EMBL" id="MDQ0643771.1"/>
    </source>
</evidence>
<comment type="caution">
    <text evidence="2">The sequence shown here is derived from an EMBL/GenBank/DDBJ whole genome shotgun (WGS) entry which is preliminary data.</text>
</comment>
<evidence type="ECO:0000256" key="1">
    <source>
        <dbReference type="SAM" id="Phobius"/>
    </source>
</evidence>
<keyword evidence="1" id="KW-0812">Transmembrane</keyword>